<feature type="transmembrane region" description="Helical" evidence="1">
    <location>
        <begin position="62"/>
        <end position="81"/>
    </location>
</feature>
<dbReference type="CDD" id="cd12797">
    <property type="entry name" value="M23_peptidase"/>
    <property type="match status" value="1"/>
</dbReference>
<dbReference type="SUPFAM" id="SSF51261">
    <property type="entry name" value="Duplicated hybrid motif"/>
    <property type="match status" value="1"/>
</dbReference>
<dbReference type="InterPro" id="IPR016047">
    <property type="entry name" value="M23ase_b-sheet_dom"/>
</dbReference>
<evidence type="ECO:0000313" key="4">
    <source>
        <dbReference type="Proteomes" id="UP000630805"/>
    </source>
</evidence>
<evidence type="ECO:0000313" key="3">
    <source>
        <dbReference type="EMBL" id="NVO58353.1"/>
    </source>
</evidence>
<dbReference type="PANTHER" id="PTHR21666">
    <property type="entry name" value="PEPTIDASE-RELATED"/>
    <property type="match status" value="1"/>
</dbReference>
<feature type="transmembrane region" description="Helical" evidence="1">
    <location>
        <begin position="93"/>
        <end position="114"/>
    </location>
</feature>
<dbReference type="EMBL" id="JABXWT010000023">
    <property type="protein sequence ID" value="NVO58353.1"/>
    <property type="molecule type" value="Genomic_DNA"/>
</dbReference>
<keyword evidence="1" id="KW-1133">Transmembrane helix</keyword>
<keyword evidence="1" id="KW-0812">Transmembrane</keyword>
<dbReference type="PANTHER" id="PTHR21666:SF270">
    <property type="entry name" value="MUREIN HYDROLASE ACTIVATOR ENVC"/>
    <property type="match status" value="1"/>
</dbReference>
<feature type="domain" description="M23ase beta-sheet core" evidence="2">
    <location>
        <begin position="189"/>
        <end position="276"/>
    </location>
</feature>
<keyword evidence="1" id="KW-0472">Membrane</keyword>
<organism evidence="3 4">
    <name type="scientific">Ruegeria haliotis</name>
    <dbReference type="NCBI Taxonomy" id="2747601"/>
    <lineage>
        <taxon>Bacteria</taxon>
        <taxon>Pseudomonadati</taxon>
        <taxon>Pseudomonadota</taxon>
        <taxon>Alphaproteobacteria</taxon>
        <taxon>Rhodobacterales</taxon>
        <taxon>Roseobacteraceae</taxon>
        <taxon>Ruegeria</taxon>
    </lineage>
</organism>
<dbReference type="Gene3D" id="2.70.70.10">
    <property type="entry name" value="Glucose Permease (Domain IIA)"/>
    <property type="match status" value="1"/>
</dbReference>
<dbReference type="Proteomes" id="UP000630805">
    <property type="component" value="Unassembled WGS sequence"/>
</dbReference>
<gene>
    <name evidence="3" type="ORF">HW561_21435</name>
</gene>
<comment type="caution">
    <text evidence="3">The sequence shown here is derived from an EMBL/GenBank/DDBJ whole genome shotgun (WGS) entry which is preliminary data.</text>
</comment>
<protein>
    <submittedName>
        <fullName evidence="3">M23 family metallopeptidase</fullName>
    </submittedName>
</protein>
<accession>A0ABX2PWE3</accession>
<dbReference type="Pfam" id="PF01551">
    <property type="entry name" value="Peptidase_M23"/>
    <property type="match status" value="1"/>
</dbReference>
<feature type="transmembrane region" description="Helical" evidence="1">
    <location>
        <begin position="6"/>
        <end position="25"/>
    </location>
</feature>
<dbReference type="InterPro" id="IPR011055">
    <property type="entry name" value="Dup_hybrid_motif"/>
</dbReference>
<name>A0ABX2PWE3_9RHOB</name>
<feature type="transmembrane region" description="Helical" evidence="1">
    <location>
        <begin position="34"/>
        <end position="56"/>
    </location>
</feature>
<proteinExistence type="predicted"/>
<sequence length="310" mass="33204">MIDSQWLALILTFGLPLLFAIDLTLRRPRNWADWLLRSALLLSLSTFLFLGGVVWLDIGLPWRWILIVLAVAATIWSCPIRRSAETQYVPNRWGGWISLMAFALPTALFLTNLLKILTAGSVPADAVNLALPLSGDRIAVMQGGQSIILNHHFTTPSQKYATDLVALWPDGQRAKTVSSSNPEDYAIFGMPVIAPCEGDVLATRDDLPETPIGGANLQAPAGNFVLLSCDGITVLLAHLQPGSLSVDAGTGVGTGQELGLVGNSGNSTEPHLHVHAVEGQVDDINAAISTATAVPITFDGLFLTRNMVLR</sequence>
<evidence type="ECO:0000256" key="1">
    <source>
        <dbReference type="SAM" id="Phobius"/>
    </source>
</evidence>
<evidence type="ECO:0000259" key="2">
    <source>
        <dbReference type="Pfam" id="PF01551"/>
    </source>
</evidence>
<keyword evidence="4" id="KW-1185">Reference proteome</keyword>
<dbReference type="InterPro" id="IPR050570">
    <property type="entry name" value="Cell_wall_metabolism_enzyme"/>
</dbReference>
<reference evidence="3 4" key="1">
    <citation type="submission" date="2020-06" db="EMBL/GenBank/DDBJ databases">
        <authorList>
            <person name="Cao W.R."/>
        </authorList>
    </citation>
    <scope>NUCLEOTIDE SEQUENCE [LARGE SCALE GENOMIC DNA]</scope>
    <source>
        <strain evidence="3 4">B1Z28</strain>
    </source>
</reference>
<dbReference type="RefSeq" id="WP_176867396.1">
    <property type="nucleotide sequence ID" value="NZ_JABXWT010000023.1"/>
</dbReference>